<evidence type="ECO:0000259" key="5">
    <source>
        <dbReference type="Pfam" id="PF00127"/>
    </source>
</evidence>
<feature type="signal peptide" evidence="4">
    <location>
        <begin position="1"/>
        <end position="30"/>
    </location>
</feature>
<reference evidence="6" key="1">
    <citation type="journal article" date="2014" name="Int. J. Syst. Evol. Microbiol.">
        <title>Complete genome sequence of Corynebacterium casei LMG S-19264T (=DSM 44701T), isolated from a smear-ripened cheese.</title>
        <authorList>
            <consortium name="US DOE Joint Genome Institute (JGI-PGF)"/>
            <person name="Walter F."/>
            <person name="Albersmeier A."/>
            <person name="Kalinowski J."/>
            <person name="Ruckert C."/>
        </authorList>
    </citation>
    <scope>NUCLEOTIDE SEQUENCE</scope>
    <source>
        <strain evidence="6">VKM B-2484</strain>
    </source>
</reference>
<comment type="caution">
    <text evidence="6">The sequence shown here is derived from an EMBL/GenBank/DDBJ whole genome shotgun (WGS) entry which is preliminary data.</text>
</comment>
<proteinExistence type="predicted"/>
<dbReference type="SUPFAM" id="SSF49503">
    <property type="entry name" value="Cupredoxins"/>
    <property type="match status" value="1"/>
</dbReference>
<gene>
    <name evidence="6" type="primary">copC_1</name>
    <name evidence="6" type="ORF">GCM10017643_35500</name>
</gene>
<keyword evidence="1" id="KW-0479">Metal-binding</keyword>
<dbReference type="GO" id="GO:0009055">
    <property type="term" value="F:electron transfer activity"/>
    <property type="evidence" value="ECO:0007669"/>
    <property type="project" value="InterPro"/>
</dbReference>
<dbReference type="Pfam" id="PF00127">
    <property type="entry name" value="Copper-bind"/>
    <property type="match status" value="1"/>
</dbReference>
<accession>A0A9W6JD66</accession>
<dbReference type="PANTHER" id="PTHR38439">
    <property type="entry name" value="AURACYANIN-B"/>
    <property type="match status" value="1"/>
</dbReference>
<dbReference type="Gene3D" id="2.60.40.420">
    <property type="entry name" value="Cupredoxins - blue copper proteins"/>
    <property type="match status" value="1"/>
</dbReference>
<keyword evidence="2" id="KW-0186">Copper</keyword>
<dbReference type="CDD" id="cd04211">
    <property type="entry name" value="Cupredoxin_like_2"/>
    <property type="match status" value="1"/>
</dbReference>
<organism evidence="6 7">
    <name type="scientific">Ancylobacter dichloromethanicus</name>
    <dbReference type="NCBI Taxonomy" id="518825"/>
    <lineage>
        <taxon>Bacteria</taxon>
        <taxon>Pseudomonadati</taxon>
        <taxon>Pseudomonadota</taxon>
        <taxon>Alphaproteobacteria</taxon>
        <taxon>Hyphomicrobiales</taxon>
        <taxon>Xanthobacteraceae</taxon>
        <taxon>Ancylobacter</taxon>
    </lineage>
</organism>
<evidence type="ECO:0000256" key="4">
    <source>
        <dbReference type="SAM" id="SignalP"/>
    </source>
</evidence>
<dbReference type="PANTHER" id="PTHR38439:SF3">
    <property type="entry name" value="COPPER-RESISTANT CUPROPROTEIN COPI"/>
    <property type="match status" value="1"/>
</dbReference>
<evidence type="ECO:0000256" key="3">
    <source>
        <dbReference type="SAM" id="MobiDB-lite"/>
    </source>
</evidence>
<dbReference type="InterPro" id="IPR000923">
    <property type="entry name" value="BlueCu_1"/>
</dbReference>
<evidence type="ECO:0000256" key="2">
    <source>
        <dbReference type="ARBA" id="ARBA00023008"/>
    </source>
</evidence>
<feature type="domain" description="Blue (type 1) copper" evidence="5">
    <location>
        <begin position="57"/>
        <end position="165"/>
    </location>
</feature>
<dbReference type="AlphaFoldDB" id="A0A9W6JD66"/>
<dbReference type="RefSeq" id="WP_246544835.1">
    <property type="nucleotide sequence ID" value="NZ_BSFJ01000026.1"/>
</dbReference>
<keyword evidence="4" id="KW-0732">Signal</keyword>
<feature type="compositionally biased region" description="Basic and acidic residues" evidence="3">
    <location>
        <begin position="33"/>
        <end position="50"/>
    </location>
</feature>
<evidence type="ECO:0000256" key="1">
    <source>
        <dbReference type="ARBA" id="ARBA00022723"/>
    </source>
</evidence>
<dbReference type="InterPro" id="IPR050845">
    <property type="entry name" value="Cu-binding_ET"/>
</dbReference>
<evidence type="ECO:0000313" key="6">
    <source>
        <dbReference type="EMBL" id="GLK73433.1"/>
    </source>
</evidence>
<reference evidence="6" key="2">
    <citation type="submission" date="2023-01" db="EMBL/GenBank/DDBJ databases">
        <authorList>
            <person name="Sun Q."/>
            <person name="Evtushenko L."/>
        </authorList>
    </citation>
    <scope>NUCLEOTIDE SEQUENCE</scope>
    <source>
        <strain evidence="6">VKM B-2484</strain>
    </source>
</reference>
<dbReference type="EMBL" id="BSFJ01000026">
    <property type="protein sequence ID" value="GLK73433.1"/>
    <property type="molecule type" value="Genomic_DNA"/>
</dbReference>
<dbReference type="GO" id="GO:0005507">
    <property type="term" value="F:copper ion binding"/>
    <property type="evidence" value="ECO:0007669"/>
    <property type="project" value="InterPro"/>
</dbReference>
<keyword evidence="7" id="KW-1185">Reference proteome</keyword>
<evidence type="ECO:0000313" key="7">
    <source>
        <dbReference type="Proteomes" id="UP001143370"/>
    </source>
</evidence>
<dbReference type="InterPro" id="IPR008972">
    <property type="entry name" value="Cupredoxin"/>
</dbReference>
<protein>
    <submittedName>
        <fullName evidence="6">Copper oxidase</fullName>
    </submittedName>
</protein>
<feature type="chain" id="PRO_5040760983" evidence="4">
    <location>
        <begin position="31"/>
        <end position="165"/>
    </location>
</feature>
<name>A0A9W6JD66_9HYPH</name>
<sequence>MAIIEKDSYVQPRFLIAALAALTLSTAALADAGHSHGDDRAYGEPGDPKKPARTVQITMRESDGKMVFIPNRIDIRKGEQVKFAIRNNGELDHEIVVGTLDGNLKHMAEMMKNPDMEHDDPNAKRLAPKKTGEIVWKFTKVGEFDFSCLIPGHRESGMTGTIIVK</sequence>
<feature type="region of interest" description="Disordered" evidence="3">
    <location>
        <begin position="33"/>
        <end position="52"/>
    </location>
</feature>
<dbReference type="Proteomes" id="UP001143370">
    <property type="component" value="Unassembled WGS sequence"/>
</dbReference>